<feature type="binding site" evidence="12">
    <location>
        <position position="115"/>
    </location>
    <ligand>
        <name>FAD</name>
        <dbReference type="ChEBI" id="CHEBI:57692"/>
    </ligand>
</feature>
<dbReference type="SUPFAM" id="SSF52343">
    <property type="entry name" value="Ferredoxin reductase-like, C-terminal NADP-linked domain"/>
    <property type="match status" value="1"/>
</dbReference>
<dbReference type="GO" id="GO:0016126">
    <property type="term" value="P:sterol biosynthetic process"/>
    <property type="evidence" value="ECO:0007669"/>
    <property type="project" value="UniProtKB-KW"/>
</dbReference>
<evidence type="ECO:0000313" key="16">
    <source>
        <dbReference type="EMBL" id="ODM89970.1"/>
    </source>
</evidence>
<evidence type="ECO:0000256" key="12">
    <source>
        <dbReference type="PIRSR" id="PIRSR601834-1"/>
    </source>
</evidence>
<keyword evidence="4 12" id="KW-0285">Flavoprotein</keyword>
<dbReference type="Gene3D" id="3.40.50.80">
    <property type="entry name" value="Nucleotide-binding domain of ferredoxin-NADP reductase (FNR) module"/>
    <property type="match status" value="1"/>
</dbReference>
<evidence type="ECO:0000256" key="2">
    <source>
        <dbReference type="ARBA" id="ARBA00006105"/>
    </source>
</evidence>
<proteinExistence type="inferred from homology"/>
<dbReference type="FunFam" id="3.40.50.80:FF:000005">
    <property type="entry name" value="NADH-cytochrome b5 reductase"/>
    <property type="match status" value="1"/>
</dbReference>
<dbReference type="Pfam" id="PF00175">
    <property type="entry name" value="NAD_binding_1"/>
    <property type="match status" value="1"/>
</dbReference>
<organism evidence="16 17">
    <name type="scientific">Orchesella cincta</name>
    <name type="common">Springtail</name>
    <name type="synonym">Podura cincta</name>
    <dbReference type="NCBI Taxonomy" id="48709"/>
    <lineage>
        <taxon>Eukaryota</taxon>
        <taxon>Metazoa</taxon>
        <taxon>Ecdysozoa</taxon>
        <taxon>Arthropoda</taxon>
        <taxon>Hexapoda</taxon>
        <taxon>Collembola</taxon>
        <taxon>Entomobryomorpha</taxon>
        <taxon>Entomobryoidea</taxon>
        <taxon>Orchesellidae</taxon>
        <taxon>Orchesellinae</taxon>
        <taxon>Orchesella</taxon>
    </lineage>
</organism>
<dbReference type="FunFam" id="2.40.30.10:FF:000021">
    <property type="entry name" value="NADH-cytochrome b5 reductase"/>
    <property type="match status" value="1"/>
</dbReference>
<protein>
    <recommendedName>
        <fullName evidence="13">NADH-cytochrome b5 reductase</fullName>
        <ecNumber evidence="13">1.6.2.2</ecNumber>
    </recommendedName>
</protein>
<evidence type="ECO:0000256" key="11">
    <source>
        <dbReference type="ARBA" id="ARBA00023221"/>
    </source>
</evidence>
<accession>A0A1D2MAH3</accession>
<keyword evidence="3" id="KW-0444">Lipid biosynthesis</keyword>
<gene>
    <name evidence="16" type="ORF">Ocin01_16712</name>
</gene>
<keyword evidence="6" id="KW-0443">Lipid metabolism</keyword>
<keyword evidence="10" id="KW-1207">Sterol metabolism</keyword>
<dbReference type="PROSITE" id="PS51384">
    <property type="entry name" value="FAD_FR"/>
    <property type="match status" value="1"/>
</dbReference>
<dbReference type="EMBL" id="LJIJ01002267">
    <property type="protein sequence ID" value="ODM89970.1"/>
    <property type="molecule type" value="Genomic_DNA"/>
</dbReference>
<evidence type="ECO:0000256" key="4">
    <source>
        <dbReference type="ARBA" id="ARBA00022630"/>
    </source>
</evidence>
<reference evidence="16 17" key="1">
    <citation type="journal article" date="2016" name="Genome Biol. Evol.">
        <title>Gene Family Evolution Reflects Adaptation to Soil Environmental Stressors in the Genome of the Collembolan Orchesella cincta.</title>
        <authorList>
            <person name="Faddeeva-Vakhrusheva A."/>
            <person name="Derks M.F."/>
            <person name="Anvar S.Y."/>
            <person name="Agamennone V."/>
            <person name="Suring W."/>
            <person name="Smit S."/>
            <person name="van Straalen N.M."/>
            <person name="Roelofs D."/>
        </authorList>
    </citation>
    <scope>NUCLEOTIDE SEQUENCE [LARGE SCALE GENOMIC DNA]</scope>
    <source>
        <tissue evidence="16">Mixed pool</tissue>
    </source>
</reference>
<keyword evidence="14" id="KW-1133">Transmembrane helix</keyword>
<keyword evidence="11" id="KW-0753">Steroid metabolism</keyword>
<dbReference type="PRINTS" id="PR00406">
    <property type="entry name" value="CYTB5RDTASE"/>
</dbReference>
<dbReference type="InterPro" id="IPR017938">
    <property type="entry name" value="Riboflavin_synthase-like_b-brl"/>
</dbReference>
<keyword evidence="6" id="KW-0752">Steroid biosynthesis</keyword>
<evidence type="ECO:0000256" key="8">
    <source>
        <dbReference type="ARBA" id="ARBA00023011"/>
    </source>
</evidence>
<evidence type="ECO:0000256" key="7">
    <source>
        <dbReference type="ARBA" id="ARBA00023002"/>
    </source>
</evidence>
<dbReference type="OrthoDB" id="432685at2759"/>
<evidence type="ECO:0000256" key="6">
    <source>
        <dbReference type="ARBA" id="ARBA00022955"/>
    </source>
</evidence>
<evidence type="ECO:0000313" key="17">
    <source>
        <dbReference type="Proteomes" id="UP000094527"/>
    </source>
</evidence>
<keyword evidence="17" id="KW-1185">Reference proteome</keyword>
<evidence type="ECO:0000259" key="15">
    <source>
        <dbReference type="PROSITE" id="PS51384"/>
    </source>
</evidence>
<feature type="binding site" evidence="12">
    <location>
        <position position="114"/>
    </location>
    <ligand>
        <name>FAD</name>
        <dbReference type="ChEBI" id="CHEBI:57692"/>
    </ligand>
</feature>
<dbReference type="Gene3D" id="2.40.30.10">
    <property type="entry name" value="Translation factors"/>
    <property type="match status" value="1"/>
</dbReference>
<dbReference type="PANTHER" id="PTHR19370:SF185">
    <property type="entry name" value="NADH-CYTOCHROME B5 REDUCTASE"/>
    <property type="match status" value="1"/>
</dbReference>
<evidence type="ECO:0000256" key="10">
    <source>
        <dbReference type="ARBA" id="ARBA00023166"/>
    </source>
</evidence>
<evidence type="ECO:0000256" key="14">
    <source>
        <dbReference type="SAM" id="Phobius"/>
    </source>
</evidence>
<dbReference type="InterPro" id="IPR039261">
    <property type="entry name" value="FNR_nucleotide-bd"/>
</dbReference>
<dbReference type="Proteomes" id="UP000094527">
    <property type="component" value="Unassembled WGS sequence"/>
</dbReference>
<keyword evidence="7 13" id="KW-0560">Oxidoreductase</keyword>
<dbReference type="STRING" id="48709.A0A1D2MAH3"/>
<feature type="transmembrane region" description="Helical" evidence="14">
    <location>
        <begin position="20"/>
        <end position="40"/>
    </location>
</feature>
<keyword evidence="14" id="KW-0472">Membrane</keyword>
<feature type="binding site" evidence="12">
    <location>
        <position position="131"/>
    </location>
    <ligand>
        <name>FAD</name>
        <dbReference type="ChEBI" id="CHEBI:57692"/>
    </ligand>
</feature>
<comment type="caution">
    <text evidence="16">The sequence shown here is derived from an EMBL/GenBank/DDBJ whole genome shotgun (WGS) entry which is preliminary data.</text>
</comment>
<keyword evidence="5 12" id="KW-0274">FAD</keyword>
<keyword evidence="14" id="KW-0812">Transmembrane</keyword>
<dbReference type="InterPro" id="IPR001834">
    <property type="entry name" value="CBR-like"/>
</dbReference>
<feature type="binding site" evidence="12">
    <location>
        <position position="148"/>
    </location>
    <ligand>
        <name>FAD</name>
        <dbReference type="ChEBI" id="CHEBI:57692"/>
    </ligand>
</feature>
<dbReference type="CDD" id="cd06183">
    <property type="entry name" value="cyt_b5_reduct_like"/>
    <property type="match status" value="1"/>
</dbReference>
<comment type="cofactor">
    <cofactor evidence="1 12 13">
        <name>FAD</name>
        <dbReference type="ChEBI" id="CHEBI:57692"/>
    </cofactor>
</comment>
<dbReference type="GO" id="GO:0071949">
    <property type="term" value="F:FAD binding"/>
    <property type="evidence" value="ECO:0007669"/>
    <property type="project" value="TreeGrafter"/>
</dbReference>
<feature type="binding site" evidence="12">
    <location>
        <position position="133"/>
    </location>
    <ligand>
        <name>FAD</name>
        <dbReference type="ChEBI" id="CHEBI:57692"/>
    </ligand>
</feature>
<feature type="binding site" evidence="12">
    <location>
        <position position="136"/>
    </location>
    <ligand>
        <name>FAD</name>
        <dbReference type="ChEBI" id="CHEBI:57692"/>
    </ligand>
</feature>
<evidence type="ECO:0000256" key="13">
    <source>
        <dbReference type="RuleBase" id="RU361226"/>
    </source>
</evidence>
<name>A0A1D2MAH3_ORCCI</name>
<dbReference type="EC" id="1.6.2.2" evidence="13"/>
<dbReference type="SUPFAM" id="SSF63380">
    <property type="entry name" value="Riboflavin synthase domain-like"/>
    <property type="match status" value="1"/>
</dbReference>
<evidence type="ECO:0000256" key="9">
    <source>
        <dbReference type="ARBA" id="ARBA00023027"/>
    </source>
</evidence>
<keyword evidence="9 13" id="KW-0520">NAD</keyword>
<feature type="binding site" evidence="12">
    <location>
        <position position="207"/>
    </location>
    <ligand>
        <name>FAD</name>
        <dbReference type="ChEBI" id="CHEBI:57692"/>
    </ligand>
</feature>
<dbReference type="InterPro" id="IPR001433">
    <property type="entry name" value="OxRdtase_FAD/NAD-bd"/>
</dbReference>
<evidence type="ECO:0000256" key="5">
    <source>
        <dbReference type="ARBA" id="ARBA00022827"/>
    </source>
</evidence>
<dbReference type="PANTHER" id="PTHR19370">
    <property type="entry name" value="NADH-CYTOCHROME B5 REDUCTASE"/>
    <property type="match status" value="1"/>
</dbReference>
<feature type="domain" description="FAD-binding FR-type" evidence="15">
    <location>
        <begin position="62"/>
        <end position="174"/>
    </location>
</feature>
<sequence length="324" mass="36246">MVSADVFQCFKMPDLLPAKAGVGFWIGVGVVAVSALYTLFKLTSSGDGKKRSKRPITLKDNQTKYPLKLVEKRVLSHDTRLFRFELPSKSHILGLPVGQHIHLSAMVNDSMVVRPYTPVSSDDDLGHMDLVVKVYFRNTHPKFPDGGKLTQYLNDLPLGHTIDVRGPSGKLVYNGIGEFAIRPDKKADPVLRKAKKVNMIAGGSGITPMLQIVNAVFKDADDETSLSLIYANQTEEDILCRSDLEKIRDENPDRFKLWYTVDRPPAEGWKYGTGFVSDVMMKEQFFPPSEDTIVLMCGPPPMINFACIPNLDKLGYDSELRYAY</sequence>
<dbReference type="InterPro" id="IPR001709">
    <property type="entry name" value="Flavoprot_Pyr_Nucl_cyt_Rdtase"/>
</dbReference>
<dbReference type="PRINTS" id="PR00371">
    <property type="entry name" value="FPNCR"/>
</dbReference>
<dbReference type="InterPro" id="IPR017927">
    <property type="entry name" value="FAD-bd_FR_type"/>
</dbReference>
<dbReference type="Pfam" id="PF00970">
    <property type="entry name" value="FAD_binding_6"/>
    <property type="match status" value="1"/>
</dbReference>
<dbReference type="InterPro" id="IPR008333">
    <property type="entry name" value="Cbr1-like_FAD-bd_dom"/>
</dbReference>
<dbReference type="GO" id="GO:0090524">
    <property type="term" value="F:cytochrome-b5 reductase activity, acting on NADH"/>
    <property type="evidence" value="ECO:0007669"/>
    <property type="project" value="UniProtKB-EC"/>
</dbReference>
<evidence type="ECO:0000256" key="3">
    <source>
        <dbReference type="ARBA" id="ARBA00022516"/>
    </source>
</evidence>
<dbReference type="OMA" id="VQIFMCG"/>
<comment type="catalytic activity">
    <reaction evidence="13">
        <text>2 Fe(III)-[cytochrome b5] + NADH = 2 Fe(II)-[cytochrome b5] + NAD(+) + H(+)</text>
        <dbReference type="Rhea" id="RHEA:46680"/>
        <dbReference type="Rhea" id="RHEA-COMP:10438"/>
        <dbReference type="Rhea" id="RHEA-COMP:10439"/>
        <dbReference type="ChEBI" id="CHEBI:15378"/>
        <dbReference type="ChEBI" id="CHEBI:29033"/>
        <dbReference type="ChEBI" id="CHEBI:29034"/>
        <dbReference type="ChEBI" id="CHEBI:57540"/>
        <dbReference type="ChEBI" id="CHEBI:57945"/>
        <dbReference type="EC" id="1.6.2.2"/>
    </reaction>
</comment>
<dbReference type="AlphaFoldDB" id="A0A1D2MAH3"/>
<evidence type="ECO:0000256" key="1">
    <source>
        <dbReference type="ARBA" id="ARBA00001974"/>
    </source>
</evidence>
<keyword evidence="8" id="KW-0756">Sterol biosynthesis</keyword>
<dbReference type="GO" id="GO:0005739">
    <property type="term" value="C:mitochondrion"/>
    <property type="evidence" value="ECO:0007669"/>
    <property type="project" value="TreeGrafter"/>
</dbReference>
<feature type="binding site" evidence="12">
    <location>
        <position position="116"/>
    </location>
    <ligand>
        <name>FAD</name>
        <dbReference type="ChEBI" id="CHEBI:57692"/>
    </ligand>
</feature>
<comment type="similarity">
    <text evidence="2 13">Belongs to the flavoprotein pyridine nucleotide cytochrome reductase family.</text>
</comment>